<gene>
    <name evidence="3" type="ORF">FHX80_12667</name>
</gene>
<feature type="region of interest" description="Disordered" evidence="1">
    <location>
        <begin position="205"/>
        <end position="224"/>
    </location>
</feature>
<evidence type="ECO:0000259" key="2">
    <source>
        <dbReference type="PROSITE" id="PS51194"/>
    </source>
</evidence>
<dbReference type="Proteomes" id="UP000318186">
    <property type="component" value="Unassembled WGS sequence"/>
</dbReference>
<protein>
    <submittedName>
        <fullName evidence="3">Helicase-like protein</fullName>
    </submittedName>
</protein>
<reference evidence="3 4" key="1">
    <citation type="submission" date="2019-06" db="EMBL/GenBank/DDBJ databases">
        <title>Sequencing the genomes of 1000 actinobacteria strains.</title>
        <authorList>
            <person name="Klenk H.-P."/>
        </authorList>
    </citation>
    <scope>NUCLEOTIDE SEQUENCE [LARGE SCALE GENOMIC DNA]</scope>
    <source>
        <strain evidence="3 4">DSM 42059</strain>
    </source>
</reference>
<dbReference type="CDD" id="cd18785">
    <property type="entry name" value="SF2_C"/>
    <property type="match status" value="1"/>
</dbReference>
<dbReference type="InterPro" id="IPR001650">
    <property type="entry name" value="Helicase_C-like"/>
</dbReference>
<keyword evidence="3" id="KW-0547">Nucleotide-binding</keyword>
<evidence type="ECO:0000313" key="3">
    <source>
        <dbReference type="EMBL" id="TWF92347.1"/>
    </source>
</evidence>
<dbReference type="PROSITE" id="PS51194">
    <property type="entry name" value="HELICASE_CTER"/>
    <property type="match status" value="1"/>
</dbReference>
<dbReference type="Pfam" id="PF00271">
    <property type="entry name" value="Helicase_C"/>
    <property type="match status" value="1"/>
</dbReference>
<dbReference type="OrthoDB" id="713315at2"/>
<feature type="domain" description="Helicase C-terminal" evidence="2">
    <location>
        <begin position="871"/>
        <end position="1036"/>
    </location>
</feature>
<dbReference type="SMART" id="SM00490">
    <property type="entry name" value="HELICc"/>
    <property type="match status" value="1"/>
</dbReference>
<dbReference type="AlphaFoldDB" id="A0A561TZ18"/>
<dbReference type="Gene3D" id="3.40.50.300">
    <property type="entry name" value="P-loop containing nucleotide triphosphate hydrolases"/>
    <property type="match status" value="1"/>
</dbReference>
<keyword evidence="3" id="KW-0378">Hydrolase</keyword>
<feature type="region of interest" description="Disordered" evidence="1">
    <location>
        <begin position="66"/>
        <end position="91"/>
    </location>
</feature>
<accession>A0A561TZ18</accession>
<organism evidence="3 4">
    <name type="scientific">Streptomyces brevispora</name>
    <dbReference type="NCBI Taxonomy" id="887462"/>
    <lineage>
        <taxon>Bacteria</taxon>
        <taxon>Bacillati</taxon>
        <taxon>Actinomycetota</taxon>
        <taxon>Actinomycetes</taxon>
        <taxon>Kitasatosporales</taxon>
        <taxon>Streptomycetaceae</taxon>
        <taxon>Streptomyces</taxon>
    </lineage>
</organism>
<evidence type="ECO:0000313" key="4">
    <source>
        <dbReference type="Proteomes" id="UP000318186"/>
    </source>
</evidence>
<dbReference type="InterPro" id="IPR027417">
    <property type="entry name" value="P-loop_NTPase"/>
</dbReference>
<dbReference type="GO" id="GO:0004386">
    <property type="term" value="F:helicase activity"/>
    <property type="evidence" value="ECO:0007669"/>
    <property type="project" value="UniProtKB-KW"/>
</dbReference>
<dbReference type="EMBL" id="VIWW01000002">
    <property type="protein sequence ID" value="TWF92347.1"/>
    <property type="molecule type" value="Genomic_DNA"/>
</dbReference>
<dbReference type="RefSeq" id="WP_145768099.1">
    <property type="nucleotide sequence ID" value="NZ_VIWW01000002.1"/>
</dbReference>
<name>A0A561TZ18_9ACTN</name>
<dbReference type="SUPFAM" id="SSF52540">
    <property type="entry name" value="P-loop containing nucleoside triphosphate hydrolases"/>
    <property type="match status" value="1"/>
</dbReference>
<keyword evidence="3" id="KW-0067">ATP-binding</keyword>
<proteinExistence type="predicted"/>
<comment type="caution">
    <text evidence="3">The sequence shown here is derived from an EMBL/GenBank/DDBJ whole genome shotgun (WGS) entry which is preliminary data.</text>
</comment>
<sequence length="1187" mass="132343">MNDARNNPLAPHPDSAADNQRETVLIEHLTQVLADRLADRSGAPHTPPWTPRDHVVVGVLPAVAATPRHLPAPDEATADPSRRPVESLRGTQAPPVLALDFRVSTAPGRRTAQLAVHCRFALYLEDIASYAEHMEYLRGDEGPSGAHARPGELLGVWRRQDVHVPDLVIEVPLGEGERDPHALGEAQQVLDRAVRRAVDAHFTRPEARRPLTAGPQSRQGRRRRNVLPAEAMADEEAFHSHVAALMDRDAAPCAPQLVLSAHAQALDGGDHLVRVSLHNESDTAQSDWQDLSVYDCRFAVLPGDGISIVPQRFHLAPRDYRLEALAEVIGRGTGCAAVPHGSGLRTETLPVHVQRTVVPRQAGVRHPRWSELADEPAPILDSVEVAMARYSREFAAVCRAAQQLPHHKAIEADRAQFDDEARRFGLGRECLDLDPDLKLAFQLANEVFARVNKHRKYDSWRLFQLVYIVSHLPALAVREHPQRADLRAELDHTDVLWFPAGGGKTEAYLGLILTALFYDRLRGKHAGVTAWLRFPLRMLSVQQLDRTLRMLIAAETLRAERQIGSPHDDPFALGYLAGGTGSPNDLHWERGWWRGWETEAAATRAGTFAEDHLRDRLVITCPYCERDSVRLRLDTDAVRLHHECAACQRILPLHVSDVEVYRTLPAIVISTVDKLTGHSWFPEFTAFQHGPRHRCAEHGYFSFPRFGVCSAGRDHCTAPKGGYPAARPIKDPVPALTVQDEMHLLKEELGAFNAHYEGMIAELQSGAGSGLPSKVLGASATIEQYQDQLRQLYGRRPRAFPAPGWTLGESFYTTTRPDFRRVHIGVLPHKRRKADVAAIVQGELLTEIARLQEEPKALRERLALHGLPDSDLPRLLFPYEVSLAYVNSKQHGTQLDEELGQLSDDLQHAGLDRVEHAVLTGEVPVPELAAAIARVQREHLDIPRGERLRALVGTSVLSHGVDLERLNLLVLAGMPPTAADYIQVTARAGRTHAGLVVTVYDPVSRRERSMFSNFLSYHRLLDRMVTPVPVNKYAYFAARRTLPGIVLALLHDAARDPALKPPPEGADYSKDFKRWWSAQRPLLDPWLERRIPACYRERVAGVNGRGLENDLVERIIETWRQEERPNLNKGAEEKRTAYLFLQQPLTSFRDIDKSTSFQSLTSSQDAFKALATNTADSNKGGKDEPQP</sequence>
<keyword evidence="3" id="KW-0347">Helicase</keyword>
<evidence type="ECO:0000256" key="1">
    <source>
        <dbReference type="SAM" id="MobiDB-lite"/>
    </source>
</evidence>